<accession>A0ACB7ST80</accession>
<gene>
    <name evidence="1" type="ORF">HPB50_009029</name>
</gene>
<evidence type="ECO:0000313" key="2">
    <source>
        <dbReference type="Proteomes" id="UP000821845"/>
    </source>
</evidence>
<proteinExistence type="predicted"/>
<evidence type="ECO:0000313" key="1">
    <source>
        <dbReference type="EMBL" id="KAH6938387.1"/>
    </source>
</evidence>
<comment type="caution">
    <text evidence="1">The sequence shown here is derived from an EMBL/GenBank/DDBJ whole genome shotgun (WGS) entry which is preliminary data.</text>
</comment>
<protein>
    <submittedName>
        <fullName evidence="1">Uncharacterized protein</fullName>
    </submittedName>
</protein>
<organism evidence="1 2">
    <name type="scientific">Hyalomma asiaticum</name>
    <name type="common">Tick</name>
    <dbReference type="NCBI Taxonomy" id="266040"/>
    <lineage>
        <taxon>Eukaryota</taxon>
        <taxon>Metazoa</taxon>
        <taxon>Ecdysozoa</taxon>
        <taxon>Arthropoda</taxon>
        <taxon>Chelicerata</taxon>
        <taxon>Arachnida</taxon>
        <taxon>Acari</taxon>
        <taxon>Parasitiformes</taxon>
        <taxon>Ixodida</taxon>
        <taxon>Ixodoidea</taxon>
        <taxon>Ixodidae</taxon>
        <taxon>Hyalomminae</taxon>
        <taxon>Hyalomma</taxon>
    </lineage>
</organism>
<dbReference type="EMBL" id="CM023482">
    <property type="protein sequence ID" value="KAH6938387.1"/>
    <property type="molecule type" value="Genomic_DNA"/>
</dbReference>
<name>A0ACB7ST80_HYAAI</name>
<dbReference type="Proteomes" id="UP000821845">
    <property type="component" value="Chromosome 2"/>
</dbReference>
<reference evidence="1" key="1">
    <citation type="submission" date="2020-05" db="EMBL/GenBank/DDBJ databases">
        <title>Large-scale comparative analyses of tick genomes elucidate their genetic diversity and vector capacities.</title>
        <authorList>
            <person name="Jia N."/>
            <person name="Wang J."/>
            <person name="Shi W."/>
            <person name="Du L."/>
            <person name="Sun Y."/>
            <person name="Zhan W."/>
            <person name="Jiang J."/>
            <person name="Wang Q."/>
            <person name="Zhang B."/>
            <person name="Ji P."/>
            <person name="Sakyi L.B."/>
            <person name="Cui X."/>
            <person name="Yuan T."/>
            <person name="Jiang B."/>
            <person name="Yang W."/>
            <person name="Lam T.T.-Y."/>
            <person name="Chang Q."/>
            <person name="Ding S."/>
            <person name="Wang X."/>
            <person name="Zhu J."/>
            <person name="Ruan X."/>
            <person name="Zhao L."/>
            <person name="Wei J."/>
            <person name="Que T."/>
            <person name="Du C."/>
            <person name="Cheng J."/>
            <person name="Dai P."/>
            <person name="Han X."/>
            <person name="Huang E."/>
            <person name="Gao Y."/>
            <person name="Liu J."/>
            <person name="Shao H."/>
            <person name="Ye R."/>
            <person name="Li L."/>
            <person name="Wei W."/>
            <person name="Wang X."/>
            <person name="Wang C."/>
            <person name="Yang T."/>
            <person name="Huo Q."/>
            <person name="Li W."/>
            <person name="Guo W."/>
            <person name="Chen H."/>
            <person name="Zhou L."/>
            <person name="Ni X."/>
            <person name="Tian J."/>
            <person name="Zhou Y."/>
            <person name="Sheng Y."/>
            <person name="Liu T."/>
            <person name="Pan Y."/>
            <person name="Xia L."/>
            <person name="Li J."/>
            <person name="Zhao F."/>
            <person name="Cao W."/>
        </authorList>
    </citation>
    <scope>NUCLEOTIDE SEQUENCE</scope>
    <source>
        <strain evidence="1">Hyas-2018</strain>
    </source>
</reference>
<sequence>MAPTRSRTFFDPSIGLFDCLRVLLRSAPSLSEHVFVQSHPDRRLPFATTYFCVASLRSLNSADAALFFFLSSIRFVPCFLSASVGHFLPFPPSSPASCTLSRYQRFSCGPNGWMRCLDGHLVHLDSVCPCHAVLRLPFPHAFPKEPSRYDRMIRPSSEKMGGSLAPFVFVATL</sequence>
<keyword evidence="2" id="KW-1185">Reference proteome</keyword>